<evidence type="ECO:0000259" key="11">
    <source>
        <dbReference type="Pfam" id="PF25467"/>
    </source>
</evidence>
<proteinExistence type="inferred from homology"/>
<dbReference type="InterPro" id="IPR032319">
    <property type="entry name" value="CLP1_P"/>
</dbReference>
<evidence type="ECO:0000256" key="5">
    <source>
        <dbReference type="ARBA" id="ARBA00022741"/>
    </source>
</evidence>
<name>A0AAD3DCF1_9STRA</name>
<comment type="subcellular location">
    <subcellularLocation>
        <location evidence="1">Nucleus</location>
        <location evidence="1">Nucleolus</location>
    </subcellularLocation>
</comment>
<keyword evidence="5" id="KW-0547">Nucleotide-binding</keyword>
<protein>
    <submittedName>
        <fullName evidence="12">Uncharacterized protein</fullName>
    </submittedName>
</protein>
<keyword evidence="8" id="KW-0539">Nucleus</keyword>
<evidence type="ECO:0000313" key="13">
    <source>
        <dbReference type="Proteomes" id="UP001054902"/>
    </source>
</evidence>
<evidence type="ECO:0000256" key="8">
    <source>
        <dbReference type="ARBA" id="ARBA00023242"/>
    </source>
</evidence>
<dbReference type="Proteomes" id="UP001054902">
    <property type="component" value="Unassembled WGS sequence"/>
</dbReference>
<evidence type="ECO:0000256" key="3">
    <source>
        <dbReference type="ARBA" id="ARBA00022552"/>
    </source>
</evidence>
<evidence type="ECO:0000313" key="12">
    <source>
        <dbReference type="EMBL" id="GFH60780.1"/>
    </source>
</evidence>
<dbReference type="InterPro" id="IPR045116">
    <property type="entry name" value="Clp1/Grc3"/>
</dbReference>
<dbReference type="Gene3D" id="3.40.50.300">
    <property type="entry name" value="P-loop containing nucleotide triphosphate hydrolases"/>
    <property type="match status" value="1"/>
</dbReference>
<evidence type="ECO:0000256" key="1">
    <source>
        <dbReference type="ARBA" id="ARBA00004604"/>
    </source>
</evidence>
<dbReference type="Pfam" id="PF25467">
    <property type="entry name" value="NOL9_C"/>
    <property type="match status" value="1"/>
</dbReference>
<keyword evidence="4" id="KW-0808">Transferase</keyword>
<dbReference type="CDD" id="cd01983">
    <property type="entry name" value="SIMIBI"/>
    <property type="match status" value="1"/>
</dbReference>
<dbReference type="GO" id="GO:0005524">
    <property type="term" value="F:ATP binding"/>
    <property type="evidence" value="ECO:0007669"/>
    <property type="project" value="UniProtKB-KW"/>
</dbReference>
<evidence type="ECO:0000256" key="4">
    <source>
        <dbReference type="ARBA" id="ARBA00022679"/>
    </source>
</evidence>
<dbReference type="Pfam" id="PF16575">
    <property type="entry name" value="CLP1_P"/>
    <property type="match status" value="1"/>
</dbReference>
<reference evidence="12 13" key="1">
    <citation type="journal article" date="2021" name="Sci. Rep.">
        <title>The genome of the diatom Chaetoceros tenuissimus carries an ancient integrated fragment of an extant virus.</title>
        <authorList>
            <person name="Hongo Y."/>
            <person name="Kimura K."/>
            <person name="Takaki Y."/>
            <person name="Yoshida Y."/>
            <person name="Baba S."/>
            <person name="Kobayashi G."/>
            <person name="Nagasaki K."/>
            <person name="Hano T."/>
            <person name="Tomaru Y."/>
        </authorList>
    </citation>
    <scope>NUCLEOTIDE SEQUENCE [LARGE SCALE GENOMIC DNA]</scope>
    <source>
        <strain evidence="12 13">NIES-3715</strain>
    </source>
</reference>
<keyword evidence="3" id="KW-0698">rRNA processing</keyword>
<dbReference type="GO" id="GO:0051731">
    <property type="term" value="F:polynucleotide 5'-hydroxyl-kinase activity"/>
    <property type="evidence" value="ECO:0007669"/>
    <property type="project" value="InterPro"/>
</dbReference>
<evidence type="ECO:0000256" key="9">
    <source>
        <dbReference type="SAM" id="MobiDB-lite"/>
    </source>
</evidence>
<dbReference type="GO" id="GO:0005730">
    <property type="term" value="C:nucleolus"/>
    <property type="evidence" value="ECO:0007669"/>
    <property type="project" value="UniProtKB-SubCell"/>
</dbReference>
<feature type="domain" description="Clp1 P-loop" evidence="10">
    <location>
        <begin position="241"/>
        <end position="391"/>
    </location>
</feature>
<feature type="domain" description="NOL9 C-terminal" evidence="11">
    <location>
        <begin position="505"/>
        <end position="599"/>
    </location>
</feature>
<accession>A0AAD3DCF1</accession>
<feature type="compositionally biased region" description="Basic residues" evidence="9">
    <location>
        <begin position="19"/>
        <end position="30"/>
    </location>
</feature>
<evidence type="ECO:0000256" key="6">
    <source>
        <dbReference type="ARBA" id="ARBA00022777"/>
    </source>
</evidence>
<feature type="region of interest" description="Disordered" evidence="9">
    <location>
        <begin position="1"/>
        <end position="45"/>
    </location>
</feature>
<sequence>MVFAPKKESQSIGWESRKPNKSGSKKKSKRASPNSIEASPKSKKRLKENLDIENVVKCSDVDVEHKQSSSVNENLEASLIGPQLPPALQNVLGDDQQVDAVEIENDTIPSSIEKEVVIENGIVSNVVTFTNNEGLQSIAINGSAKAQVLEGSFDIMGFSATDTCEQKLIIDSPTWMSAISINARNVGISKIRITSMKNGEPTFELSSTLETKSIMISEKWETIGSNISECKKACKRILVCGGKGVGKSTMVRYLVNRLLSQEGMKKIALLDCDAGQPEFSAPGILSLTIVTKPILSPPHSHIICGREDKYTIECKHELASFYGYTTSKINPVRYIESVRSLLQRYEAICSEMGEKIPLVINTDGWVKGMGYEILSSVIDSVNPDHIVQIIGSTKAKFFDLTPHSSNDRTIHVTETASGKMFDPNIPSPAISRNASLASLDSIPESAATSLWQIESLAPMASSLTRNLRFCTYFLGGYDSFLKTGATFGTGGISDESYAIALNLASLKPFVVPFDALDTFNLDENGEENIIGEEEYHDILNGSIIGLCGDSVSGIRECYGYGLVRSIDIAYRFLYIITPIQQSVLQANVTSIISCQMQLPPEALFCGEFSESFPHISFEGSSMGIGSEVMKSKSVMKK</sequence>
<dbReference type="PANTHER" id="PTHR12755">
    <property type="entry name" value="CLEAVAGE/POLYADENYLATION FACTOR IA SUBUNIT CLP1P"/>
    <property type="match status" value="1"/>
</dbReference>
<dbReference type="EMBL" id="BLLK01000069">
    <property type="protein sequence ID" value="GFH60780.1"/>
    <property type="molecule type" value="Genomic_DNA"/>
</dbReference>
<dbReference type="InterPro" id="IPR027417">
    <property type="entry name" value="P-loop_NTPase"/>
</dbReference>
<evidence type="ECO:0000256" key="7">
    <source>
        <dbReference type="ARBA" id="ARBA00022840"/>
    </source>
</evidence>
<dbReference type="GO" id="GO:0000448">
    <property type="term" value="P:cleavage in ITS2 between 5.8S rRNA and LSU-rRNA of tricistronic rRNA transcript (SSU-rRNA, 5.8S rRNA, LSU-rRNA)"/>
    <property type="evidence" value="ECO:0007669"/>
    <property type="project" value="TreeGrafter"/>
</dbReference>
<dbReference type="PANTHER" id="PTHR12755:SF3">
    <property type="entry name" value="POLYNUCLEOTIDE 5'-HYDROXYL-KINASE NOL9"/>
    <property type="match status" value="1"/>
</dbReference>
<gene>
    <name evidence="12" type="ORF">CTEN210_17256</name>
</gene>
<dbReference type="InterPro" id="IPR057570">
    <property type="entry name" value="NOL9_C"/>
</dbReference>
<comment type="caution">
    <text evidence="12">The sequence shown here is derived from an EMBL/GenBank/DDBJ whole genome shotgun (WGS) entry which is preliminary data.</text>
</comment>
<dbReference type="SUPFAM" id="SSF52540">
    <property type="entry name" value="P-loop containing nucleoside triphosphate hydrolases"/>
    <property type="match status" value="1"/>
</dbReference>
<comment type="similarity">
    <text evidence="2">Belongs to the Clp1 family. NOL9/GRC3 subfamily.</text>
</comment>
<evidence type="ECO:0000256" key="2">
    <source>
        <dbReference type="ARBA" id="ARBA00011003"/>
    </source>
</evidence>
<evidence type="ECO:0000259" key="10">
    <source>
        <dbReference type="Pfam" id="PF16575"/>
    </source>
</evidence>
<dbReference type="AlphaFoldDB" id="A0AAD3DCF1"/>
<keyword evidence="13" id="KW-1185">Reference proteome</keyword>
<organism evidence="12 13">
    <name type="scientific">Chaetoceros tenuissimus</name>
    <dbReference type="NCBI Taxonomy" id="426638"/>
    <lineage>
        <taxon>Eukaryota</taxon>
        <taxon>Sar</taxon>
        <taxon>Stramenopiles</taxon>
        <taxon>Ochrophyta</taxon>
        <taxon>Bacillariophyta</taxon>
        <taxon>Coscinodiscophyceae</taxon>
        <taxon>Chaetocerotophycidae</taxon>
        <taxon>Chaetocerotales</taxon>
        <taxon>Chaetocerotaceae</taxon>
        <taxon>Chaetoceros</taxon>
    </lineage>
</organism>
<keyword evidence="7" id="KW-0067">ATP-binding</keyword>
<keyword evidence="6" id="KW-0418">Kinase</keyword>